<dbReference type="InterPro" id="IPR002734">
    <property type="entry name" value="RibDG_C"/>
</dbReference>
<dbReference type="PANTHER" id="PTHR38011">
    <property type="entry name" value="DIHYDROFOLATE REDUCTASE FAMILY PROTEIN (AFU_ORTHOLOGUE AFUA_8G06820)"/>
    <property type="match status" value="1"/>
</dbReference>
<reference evidence="3" key="1">
    <citation type="journal article" date="2019" name="Int. J. Syst. Evol. Microbiol.">
        <title>The Global Catalogue of Microorganisms (GCM) 10K type strain sequencing project: providing services to taxonomists for standard genome sequencing and annotation.</title>
        <authorList>
            <consortium name="The Broad Institute Genomics Platform"/>
            <consortium name="The Broad Institute Genome Sequencing Center for Infectious Disease"/>
            <person name="Wu L."/>
            <person name="Ma J."/>
        </authorList>
    </citation>
    <scope>NUCLEOTIDE SEQUENCE [LARGE SCALE GENOMIC DNA]</scope>
    <source>
        <strain evidence="3">CGMCC 4.7349</strain>
    </source>
</reference>
<evidence type="ECO:0000313" key="2">
    <source>
        <dbReference type="EMBL" id="GGO39864.1"/>
    </source>
</evidence>
<evidence type="ECO:0000313" key="3">
    <source>
        <dbReference type="Proteomes" id="UP000656881"/>
    </source>
</evidence>
<accession>A0ABQ2LPQ2</accession>
<dbReference type="Pfam" id="PF01872">
    <property type="entry name" value="RibD_C"/>
    <property type="match status" value="1"/>
</dbReference>
<gene>
    <name evidence="2" type="ORF">GCM10012286_17180</name>
</gene>
<dbReference type="Gene3D" id="3.40.430.10">
    <property type="entry name" value="Dihydrofolate Reductase, subunit A"/>
    <property type="match status" value="1"/>
</dbReference>
<comment type="caution">
    <text evidence="2">The sequence shown here is derived from an EMBL/GenBank/DDBJ whole genome shotgun (WGS) entry which is preliminary data.</text>
</comment>
<sequence>MKITLTQFQTLDGVIQAPGGPEEDPSGGFTHGGWSVPYGDEDFIGFVTEVFERCDAFLLGRGTYDIFAGYWPKKTDPADPIASRLNSLPKYVASTTLTSVDWQGTQIIGRDDLVKDVTALKEQPGRELQLHGSAGLAQSLLRHDLIDEIHLLTFPVALGTGKRLFAEGGLPTAFRRTGGRTTSTGVSINTYERAGRPEYGSY</sequence>
<name>A0ABQ2LPQ2_9ACTN</name>
<dbReference type="InterPro" id="IPR024072">
    <property type="entry name" value="DHFR-like_dom_sf"/>
</dbReference>
<keyword evidence="3" id="KW-1185">Reference proteome</keyword>
<dbReference type="EMBL" id="BMNG01000003">
    <property type="protein sequence ID" value="GGO39864.1"/>
    <property type="molecule type" value="Genomic_DNA"/>
</dbReference>
<proteinExistence type="predicted"/>
<dbReference type="RefSeq" id="WP_189173442.1">
    <property type="nucleotide sequence ID" value="NZ_BMNG01000003.1"/>
</dbReference>
<dbReference type="PANTHER" id="PTHR38011:SF2">
    <property type="entry name" value="BIFUNCTIONAL DEAMINASE-REDUCTASE DOMAIN PROTEIN"/>
    <property type="match status" value="1"/>
</dbReference>
<dbReference type="Proteomes" id="UP000656881">
    <property type="component" value="Unassembled WGS sequence"/>
</dbReference>
<evidence type="ECO:0000259" key="1">
    <source>
        <dbReference type="Pfam" id="PF01872"/>
    </source>
</evidence>
<dbReference type="InterPro" id="IPR050765">
    <property type="entry name" value="Riboflavin_Biosynth_HTPR"/>
</dbReference>
<feature type="domain" description="Bacterial bifunctional deaminase-reductase C-terminal" evidence="1">
    <location>
        <begin position="2"/>
        <end position="186"/>
    </location>
</feature>
<dbReference type="SUPFAM" id="SSF53597">
    <property type="entry name" value="Dihydrofolate reductase-like"/>
    <property type="match status" value="1"/>
</dbReference>
<protein>
    <submittedName>
        <fullName evidence="2">Deaminase reductase</fullName>
    </submittedName>
</protein>
<organism evidence="2 3">
    <name type="scientific">Streptomyces lasiicapitis</name>
    <dbReference type="NCBI Taxonomy" id="1923961"/>
    <lineage>
        <taxon>Bacteria</taxon>
        <taxon>Bacillati</taxon>
        <taxon>Actinomycetota</taxon>
        <taxon>Actinomycetes</taxon>
        <taxon>Kitasatosporales</taxon>
        <taxon>Streptomycetaceae</taxon>
        <taxon>Streptomyces</taxon>
    </lineage>
</organism>